<dbReference type="InterPro" id="IPR032764">
    <property type="entry name" value="Tankyrase-bd_C"/>
</dbReference>
<feature type="compositionally biased region" description="Polar residues" evidence="1">
    <location>
        <begin position="439"/>
        <end position="457"/>
    </location>
</feature>
<dbReference type="EMBL" id="JAGKHQ010000016">
    <property type="protein sequence ID" value="KAG7495115.1"/>
    <property type="molecule type" value="Genomic_DNA"/>
</dbReference>
<dbReference type="SMART" id="SM01319">
    <property type="entry name" value="Tankyrase_bdg_C"/>
    <property type="match status" value="1"/>
</dbReference>
<feature type="compositionally biased region" description="Basic and acidic residues" evidence="1">
    <location>
        <begin position="419"/>
        <end position="434"/>
    </location>
</feature>
<proteinExistence type="predicted"/>
<feature type="region of interest" description="Disordered" evidence="1">
    <location>
        <begin position="639"/>
        <end position="829"/>
    </location>
</feature>
<evidence type="ECO:0000313" key="3">
    <source>
        <dbReference type="EMBL" id="KAG7495115.1"/>
    </source>
</evidence>
<feature type="compositionally biased region" description="Basic and acidic residues" evidence="1">
    <location>
        <begin position="517"/>
        <end position="598"/>
    </location>
</feature>
<feature type="compositionally biased region" description="Basic and acidic residues" evidence="1">
    <location>
        <begin position="325"/>
        <end position="334"/>
    </location>
</feature>
<feature type="compositionally biased region" description="Basic and acidic residues" evidence="1">
    <location>
        <begin position="851"/>
        <end position="879"/>
    </location>
</feature>
<feature type="compositionally biased region" description="Low complexity" evidence="1">
    <location>
        <begin position="1247"/>
        <end position="1261"/>
    </location>
</feature>
<feature type="compositionally biased region" description="Basic and acidic residues" evidence="1">
    <location>
        <begin position="181"/>
        <end position="191"/>
    </location>
</feature>
<reference evidence="3 4" key="1">
    <citation type="journal article" date="2021" name="Sci. Rep.">
        <title>Chromosome anchoring in Senegalese sole (Solea senegalensis) reveals sex-associated markers and genome rearrangements in flatfish.</title>
        <authorList>
            <person name="Guerrero-Cozar I."/>
            <person name="Gomez-Garrido J."/>
            <person name="Berbel C."/>
            <person name="Martinez-Blanch J.F."/>
            <person name="Alioto T."/>
            <person name="Claros M.G."/>
            <person name="Gagnaire P.A."/>
            <person name="Manchado M."/>
        </authorList>
    </citation>
    <scope>NUCLEOTIDE SEQUENCE [LARGE SCALE GENOMIC DNA]</scope>
    <source>
        <strain evidence="3">Sse05_10M</strain>
    </source>
</reference>
<feature type="compositionally biased region" description="Polar residues" evidence="1">
    <location>
        <begin position="67"/>
        <end position="81"/>
    </location>
</feature>
<feature type="region of interest" description="Disordered" evidence="1">
    <location>
        <begin position="309"/>
        <end position="598"/>
    </location>
</feature>
<feature type="region of interest" description="Disordered" evidence="1">
    <location>
        <begin position="851"/>
        <end position="912"/>
    </location>
</feature>
<feature type="region of interest" description="Disordered" evidence="1">
    <location>
        <begin position="1"/>
        <end position="290"/>
    </location>
</feature>
<feature type="compositionally biased region" description="Basic and acidic residues" evidence="1">
    <location>
        <begin position="1166"/>
        <end position="1196"/>
    </location>
</feature>
<feature type="compositionally biased region" description="Polar residues" evidence="1">
    <location>
        <begin position="244"/>
        <end position="274"/>
    </location>
</feature>
<gene>
    <name evidence="3" type="ORF">JOB18_044675</name>
</gene>
<feature type="compositionally biased region" description="Basic and acidic residues" evidence="1">
    <location>
        <begin position="1062"/>
        <end position="1080"/>
    </location>
</feature>
<feature type="compositionally biased region" description="Polar residues" evidence="1">
    <location>
        <begin position="1128"/>
        <end position="1144"/>
    </location>
</feature>
<feature type="compositionally biased region" description="Acidic residues" evidence="1">
    <location>
        <begin position="1081"/>
        <end position="1092"/>
    </location>
</feature>
<feature type="compositionally biased region" description="Low complexity" evidence="1">
    <location>
        <begin position="1197"/>
        <end position="1207"/>
    </location>
</feature>
<feature type="compositionally biased region" description="Basic and acidic residues" evidence="1">
    <location>
        <begin position="639"/>
        <end position="802"/>
    </location>
</feature>
<feature type="compositionally biased region" description="Polar residues" evidence="1">
    <location>
        <begin position="880"/>
        <end position="897"/>
    </location>
</feature>
<evidence type="ECO:0000259" key="2">
    <source>
        <dbReference type="SMART" id="SM01319"/>
    </source>
</evidence>
<organism evidence="3 4">
    <name type="scientific">Solea senegalensis</name>
    <name type="common">Senegalese sole</name>
    <dbReference type="NCBI Taxonomy" id="28829"/>
    <lineage>
        <taxon>Eukaryota</taxon>
        <taxon>Metazoa</taxon>
        <taxon>Chordata</taxon>
        <taxon>Craniata</taxon>
        <taxon>Vertebrata</taxon>
        <taxon>Euteleostomi</taxon>
        <taxon>Actinopterygii</taxon>
        <taxon>Neopterygii</taxon>
        <taxon>Teleostei</taxon>
        <taxon>Neoteleostei</taxon>
        <taxon>Acanthomorphata</taxon>
        <taxon>Carangaria</taxon>
        <taxon>Pleuronectiformes</taxon>
        <taxon>Pleuronectoidei</taxon>
        <taxon>Soleidae</taxon>
        <taxon>Solea</taxon>
    </lineage>
</organism>
<sequence>MLYSCHGNSSCEPQEKDNSNSVMEPATETGHASNPKPPLAPKPRLTPKPFSLQKNTTFHSIHAPKTIGTSSKPTTNQTGKSVATGVPKPTPTARVQQTTTADSKPSSVRKPVKDKLKTTQESKASPHEVVVGSSGGAPGKSDPPLKTTPPEETPKSVSIQKDDVTQTNHKAATDDLISNCEQKDGKKKEDETQSSVTQKPEEPGSDNGSSTTGPTYQWGGTRKSLSTELTSMFESGGPALPVQPITTVSTNNTNGDSTKSVSPNPEQSQTTTEPSNRESDVTGYEDDYIGGGSIKRRISLLFDSSSRPEVMAKKEEPEIVTSEGGVKERIKHWAMETSSEGPKTERKPQVAPRSRSKSFEPVLAPAAEKTSKTPQVKLPATETSSTHTVDPHPKSSPEPPPESPMKTSKDSSPEIMSLSKKDEPTKPTKDEARLRSRSLPATQAATNEGDSSKSGQRSLRRDNVKRRSVRFGIVERDDGGPPLILGSASESSSEEEEEAPDDKSEEDTPVSFPVYRRAGDRQNKDDETQKLEEERLKHLEFEQRRRAEEQEQARLKLEEEEEVRKREEEEREKEHLRLREEEKHREEERERERLAEEEMERLRKEEWERERLKLEESEMRRQREEEMERERQLELMLQRQREEEQKRTRQREEKLKQEQIEREKERLEEERRREERLMVERERQRLREEEERSMNEHKEHIERRLREEEINSEKLREDQGGRDWVKQTESLRAEEEERDREREFERVRQKEERLKEEMEKERLREEAEEQQRRKKVEEMMRERLRQEEEQEKKRRAYEREMQQEEEEERERLRQIEKQKEEERVRHTERERLLEVERKMQAELEIQRVKELEEKLRRDQEKEKEILGLSDRGQKSKSDESSLISFDSEDMPQTSETPHSPFPKLSKPTENPNEVVYDDFSVKKSLIEVDFDDFSVKPKKWGSQAKAETPPVIDSWATSPWDGGKVDMLVPLDVSPQENRAPRYVAEPDDPEPTRAVESPEERQEDEDEEEEKEDVEEEEEKPEEKTEERQLISLEYEEAENKEDIEMEEEMDEEEEDDDNDKQETRVDYHHSNGEDRDVDALVDSEPEEQTPEPDSPPLIYDQVPEVSPRDVYTTNFHREPELAPFPESSTPLLDTSAQKSKATLSKRRSRSRPSRSLRAGFAQREILDWRSRDSTDENESSSKQRESDSEEEQPKSKIIYPPSSSSQRVPIFPGLSPTALIAQLKKRTAGGGEETEDKGSRLEETAPSPSLLSRSPRSAAHLAGAARVLPPLGGTDGGASSSPAWLKELKSKKRLGQHDSEL</sequence>
<dbReference type="PANTHER" id="PTHR22042">
    <property type="entry name" value="TANKYRASE 1 BINDING PROTEIN"/>
    <property type="match status" value="1"/>
</dbReference>
<feature type="compositionally biased region" description="Polar residues" evidence="1">
    <location>
        <begin position="1"/>
        <end position="12"/>
    </location>
</feature>
<feature type="compositionally biased region" description="Acidic residues" evidence="1">
    <location>
        <begin position="1035"/>
        <end position="1061"/>
    </location>
</feature>
<evidence type="ECO:0000256" key="1">
    <source>
        <dbReference type="SAM" id="MobiDB-lite"/>
    </source>
</evidence>
<feature type="region of interest" description="Disordered" evidence="1">
    <location>
        <begin position="936"/>
        <end position="1303"/>
    </location>
</feature>
<protein>
    <recommendedName>
        <fullName evidence="2">Tankyrase 1-binding protein C-terminal domain-containing protein</fullName>
    </recommendedName>
</protein>
<dbReference type="PANTHER" id="PTHR22042:SF3">
    <property type="entry name" value="RIKEN CDNA 2900026A02 GENE"/>
    <property type="match status" value="1"/>
</dbReference>
<name>A0AAV6QQU7_SOLSE</name>
<feature type="compositionally biased region" description="Polar residues" evidence="1">
    <location>
        <begin position="93"/>
        <end position="106"/>
    </location>
</feature>
<dbReference type="Pfam" id="PF15327">
    <property type="entry name" value="Tankyrase_bdg_C"/>
    <property type="match status" value="1"/>
</dbReference>
<keyword evidence="4" id="KW-1185">Reference proteome</keyword>
<accession>A0AAV6QQU7</accession>
<feature type="compositionally biased region" description="Basic and acidic residues" evidence="1">
    <location>
        <begin position="111"/>
        <end position="126"/>
    </location>
</feature>
<feature type="compositionally biased region" description="Acidic residues" evidence="1">
    <location>
        <begin position="492"/>
        <end position="508"/>
    </location>
</feature>
<dbReference type="Proteomes" id="UP000693946">
    <property type="component" value="Linkage Group LG4"/>
</dbReference>
<comment type="caution">
    <text evidence="3">The sequence shown here is derived from an EMBL/GenBank/DDBJ whole genome shotgun (WGS) entry which is preliminary data.</text>
</comment>
<feature type="compositionally biased region" description="Polar residues" evidence="1">
    <location>
        <begin position="223"/>
        <end position="233"/>
    </location>
</feature>
<feature type="compositionally biased region" description="Basic residues" evidence="1">
    <location>
        <begin position="1145"/>
        <end position="1156"/>
    </location>
</feature>
<evidence type="ECO:0000313" key="4">
    <source>
        <dbReference type="Proteomes" id="UP000693946"/>
    </source>
</evidence>
<feature type="compositionally biased region" description="Basic and acidic residues" evidence="1">
    <location>
        <begin position="809"/>
        <end position="829"/>
    </location>
</feature>
<feature type="compositionally biased region" description="Pro residues" evidence="1">
    <location>
        <begin position="35"/>
        <end position="46"/>
    </location>
</feature>
<feature type="compositionally biased region" description="Basic and acidic residues" evidence="1">
    <location>
        <begin position="991"/>
        <end position="1001"/>
    </location>
</feature>
<feature type="domain" description="Tankyrase 1-binding protein C-terminal" evidence="2">
    <location>
        <begin position="1121"/>
        <end position="1294"/>
    </location>
</feature>
<dbReference type="InterPro" id="IPR040006">
    <property type="entry name" value="TNKS1BP1-like"/>
</dbReference>
<feature type="compositionally biased region" description="Polar residues" evidence="1">
    <location>
        <begin position="206"/>
        <end position="215"/>
    </location>
</feature>
<feature type="compositionally biased region" description="Acidic residues" evidence="1">
    <location>
        <begin position="1002"/>
        <end position="1021"/>
    </location>
</feature>